<evidence type="ECO:0000313" key="1">
    <source>
        <dbReference type="EMBL" id="GAA4102811.1"/>
    </source>
</evidence>
<evidence type="ECO:0000313" key="2">
    <source>
        <dbReference type="Proteomes" id="UP001500683"/>
    </source>
</evidence>
<dbReference type="InterPro" id="IPR002347">
    <property type="entry name" value="SDR_fam"/>
</dbReference>
<proteinExistence type="predicted"/>
<keyword evidence="2" id="KW-1185">Reference proteome</keyword>
<dbReference type="InterPro" id="IPR036291">
    <property type="entry name" value="NAD(P)-bd_dom_sf"/>
</dbReference>
<dbReference type="Pfam" id="PF00106">
    <property type="entry name" value="adh_short"/>
    <property type="match status" value="1"/>
</dbReference>
<name>A0ABP7X2N6_9ACTN</name>
<dbReference type="EMBL" id="BAAAZG010000069">
    <property type="protein sequence ID" value="GAA4102811.1"/>
    <property type="molecule type" value="Genomic_DNA"/>
</dbReference>
<organism evidence="1 2">
    <name type="scientific">Actinomadura miaoliensis</name>
    <dbReference type="NCBI Taxonomy" id="430685"/>
    <lineage>
        <taxon>Bacteria</taxon>
        <taxon>Bacillati</taxon>
        <taxon>Actinomycetota</taxon>
        <taxon>Actinomycetes</taxon>
        <taxon>Streptosporangiales</taxon>
        <taxon>Thermomonosporaceae</taxon>
        <taxon>Actinomadura</taxon>
    </lineage>
</organism>
<gene>
    <name evidence="1" type="ORF">GCM10022214_81030</name>
</gene>
<accession>A0ABP7X2N6</accession>
<dbReference type="NCBIfam" id="NF006159">
    <property type="entry name" value="PRK08303.1"/>
    <property type="match status" value="1"/>
</dbReference>
<dbReference type="SUPFAM" id="SSF51735">
    <property type="entry name" value="NAD(P)-binding Rossmann-fold domains"/>
    <property type="match status" value="1"/>
</dbReference>
<reference evidence="2" key="1">
    <citation type="journal article" date="2019" name="Int. J. Syst. Evol. Microbiol.">
        <title>The Global Catalogue of Microorganisms (GCM) 10K type strain sequencing project: providing services to taxonomists for standard genome sequencing and annotation.</title>
        <authorList>
            <consortium name="The Broad Institute Genomics Platform"/>
            <consortium name="The Broad Institute Genome Sequencing Center for Infectious Disease"/>
            <person name="Wu L."/>
            <person name="Ma J."/>
        </authorList>
    </citation>
    <scope>NUCLEOTIDE SEQUENCE [LARGE SCALE GENOMIC DNA]</scope>
    <source>
        <strain evidence="2">JCM 16702</strain>
    </source>
</reference>
<dbReference type="Gene3D" id="3.40.50.720">
    <property type="entry name" value="NAD(P)-binding Rossmann-like Domain"/>
    <property type="match status" value="1"/>
</dbReference>
<dbReference type="PANTHER" id="PTHR44147">
    <property type="entry name" value="DEHYDROGENASE/REDUCTASE SDR FAMILY MEMBER 1"/>
    <property type="match status" value="1"/>
</dbReference>
<comment type="caution">
    <text evidence="1">The sequence shown here is derived from an EMBL/GenBank/DDBJ whole genome shotgun (WGS) entry which is preliminary data.</text>
</comment>
<protein>
    <submittedName>
        <fullName evidence="1">SDR family oxidoreductase</fullName>
    </submittedName>
</protein>
<dbReference type="PRINTS" id="PR00081">
    <property type="entry name" value="GDHRDH"/>
</dbReference>
<dbReference type="RefSeq" id="WP_344958246.1">
    <property type="nucleotide sequence ID" value="NZ_BAAAZG010000069.1"/>
</dbReference>
<dbReference type="Proteomes" id="UP001500683">
    <property type="component" value="Unassembled WGS sequence"/>
</dbReference>
<sequence length="303" mass="32807">MRLSGRVALVAGGTRGAGRGIAVELGAAGATVYVTGRTTRTARSDLDRPETIEETAELVTARGGTGIAVRCDHSDPAQVRALVDRIGSERGGLDLLVNDVWGGDHLTTWDRPLWEQDLSAGLTLLHRAVDTHIITSHHALPLMVARRRGLVIEITDGTERMVDELLNGYRGSFFYDLAKQTVIRLARNQAAELREHNVAALALTPGFLRSEAMLDHFGVTEDDWRDAVVKDRHFGASETPAYIGRAVVALAADPDVMSKSGGSYSTGELAKEYGFTDTDGTRPDFAEYYRGFLARSEQGSPTA</sequence>
<dbReference type="PANTHER" id="PTHR44147:SF2">
    <property type="entry name" value="DEHYDROGENASE_REDUCTASE SDR FAMILY MEMBER 1"/>
    <property type="match status" value="1"/>
</dbReference>